<organism evidence="3 4">
    <name type="scientific">Elaeophora elaphi</name>
    <dbReference type="NCBI Taxonomy" id="1147741"/>
    <lineage>
        <taxon>Eukaryota</taxon>
        <taxon>Metazoa</taxon>
        <taxon>Ecdysozoa</taxon>
        <taxon>Nematoda</taxon>
        <taxon>Chromadorea</taxon>
        <taxon>Rhabditida</taxon>
        <taxon>Spirurina</taxon>
        <taxon>Spiruromorpha</taxon>
        <taxon>Filarioidea</taxon>
        <taxon>Onchocercidae</taxon>
        <taxon>Elaeophora</taxon>
    </lineage>
</organism>
<reference evidence="4" key="1">
    <citation type="submission" date="2016-04" db="UniProtKB">
        <authorList>
            <consortium name="WormBaseParasite"/>
        </authorList>
    </citation>
    <scope>IDENTIFICATION</scope>
</reference>
<protein>
    <submittedName>
        <fullName evidence="4">KH_10 domain-containing protein</fullName>
    </submittedName>
</protein>
<evidence type="ECO:0000313" key="3">
    <source>
        <dbReference type="Proteomes" id="UP000050640"/>
    </source>
</evidence>
<dbReference type="AlphaFoldDB" id="A0A158Q816"/>
<evidence type="ECO:0000256" key="1">
    <source>
        <dbReference type="SAM" id="MobiDB-lite"/>
    </source>
</evidence>
<dbReference type="STRING" id="1147741.A0A158Q816"/>
<feature type="compositionally biased region" description="Basic and acidic residues" evidence="1">
    <location>
        <begin position="945"/>
        <end position="967"/>
    </location>
</feature>
<keyword evidence="3" id="KW-1185">Reference proteome</keyword>
<feature type="domain" description="Defective in germ line development protein 3-like KH5" evidence="2">
    <location>
        <begin position="411"/>
        <end position="489"/>
    </location>
</feature>
<dbReference type="WBParaSite" id="EEL_0000614401-mRNA-1">
    <property type="protein sequence ID" value="EEL_0000614401-mRNA-1"/>
    <property type="gene ID" value="EEL_0000614401"/>
</dbReference>
<dbReference type="InterPro" id="IPR036612">
    <property type="entry name" value="KH_dom_type_1_sf"/>
</dbReference>
<evidence type="ECO:0000259" key="2">
    <source>
        <dbReference type="Pfam" id="PF17905"/>
    </source>
</evidence>
<accession>A0A158Q816</accession>
<dbReference type="InterPro" id="IPR041194">
    <property type="entry name" value="GLD-3-like_KH5"/>
</dbReference>
<dbReference type="Proteomes" id="UP000050640">
    <property type="component" value="Unplaced"/>
</dbReference>
<dbReference type="Gene3D" id="3.30.310.270">
    <property type="match status" value="2"/>
</dbReference>
<sequence>MTQHKLDSALTEFGRQAIGHGVIHLLSQYANYEKASRFGLTTKKTTYYVIGKANALSKFKHWAGNLNYMCECVPPGSMPIASHWALRGGFAPRANPRCPNLHSPHHDMNWKRHEFFVSFYHCSQESAKIFDAMKRRVELADEQRRKLEANRLQKVTSGNVMEYLERIPLSKNVTLTIEVPNSEHAGMIEQVEAWCDQDSIPQIMQETGVLVHFPDLVSDTPNAGDYVNRVTLTGPLANVEQARIRIKNFTPIAISFPLTTLKSHISTNNVKNIIDKAIAEKLINFPNLEIMVQLPQLAKDPVPFCVVRGTLAHEHDICDACIALHRLLFDAVSDDEHESAMIYATIIDIPAIQQPAVTGVSDGYLLQKIGSETRSVIYFPAVADRHFGATIFYLCGSVRAIMKARKYIQGLLPVSLIFDVENDDLLYPVDPSNREIFLRDIEHNVTIMMKKSRLEGEKLTTNDTLRNMVIIESEEYNLTNVYAVRRQLLRSGILQNEPLIVTNDFDFFKNDFRTLIAKNNQIIAESSSSLAKTSSLPDSQLDQKRESGNFLNRDMNDIAVFALGSGRRQRQTEEGIVTNTTSLSSIIAKEQRPSNGINMSVPQFMDLFKQNENNDVMISINDSGRPLTEVAVPQKMEHIKNTGKASSANQSFDEDSKEFNFHIIAGSATIAVAAAMLQNSPPEWFQSSDTKTALKSTQYLEHIPQMLEEKIISETFTNPTESAQSSVANSAPKNWYTKKNLPLKSSFINKNHVREYQRDIGTDTTDIPQGTARKWREISSDACLSALSGNLNTNPLYSLSNNNPAQNSNQNWSLHQNSCSTDDTHDYRTKRQPTEIKFASTRTRDSIVWENSQYSSSQLHNHHTYSNTCECQGRSSKGSMRYNGVVRGSRTIRQSVNYSGGYYPTFSRSQSTWSFSSSGYNENRGTTNRGTTPMRFKRQFVNRTQLEEKGKGDRQERYPSPHQERQHSYSCSQFRKDCEESNNNFNNITSLPKIMVKTTAYPEKMKRIDVMVLVNEVQRNQNEQASRSIQQTSRPALMMKELEKYTGSEKTSAKLNVDMSKQSGTEDVQNKRLVLLIVIARGAIEM</sequence>
<name>A0A158Q816_9BILA</name>
<dbReference type="SUPFAM" id="SSF54791">
    <property type="entry name" value="Eukaryotic type KH-domain (KH-domain type I)"/>
    <property type="match status" value="1"/>
</dbReference>
<feature type="region of interest" description="Disordered" evidence="1">
    <location>
        <begin position="941"/>
        <end position="972"/>
    </location>
</feature>
<dbReference type="Pfam" id="PF22801">
    <property type="entry name" value="KH_GLD-3_1st"/>
    <property type="match status" value="1"/>
</dbReference>
<evidence type="ECO:0000313" key="4">
    <source>
        <dbReference type="WBParaSite" id="EEL_0000614401-mRNA-1"/>
    </source>
</evidence>
<dbReference type="Pfam" id="PF17905">
    <property type="entry name" value="KH_GLD-3_4th"/>
    <property type="match status" value="1"/>
</dbReference>
<proteinExistence type="predicted"/>
<dbReference type="GO" id="GO:0003723">
    <property type="term" value="F:RNA binding"/>
    <property type="evidence" value="ECO:0007669"/>
    <property type="project" value="InterPro"/>
</dbReference>